<dbReference type="InterPro" id="IPR051022">
    <property type="entry name" value="Notch_Cell-Fate_Det"/>
</dbReference>
<dbReference type="PROSITE" id="PS50026">
    <property type="entry name" value="EGF_3"/>
    <property type="match status" value="6"/>
</dbReference>
<accession>A0AAV6G1D4</accession>
<dbReference type="FunFam" id="2.10.25.10:FF:000064">
    <property type="entry name" value="Delta-like protein"/>
    <property type="match status" value="1"/>
</dbReference>
<dbReference type="FunFam" id="2.10.25.10:FF:000255">
    <property type="entry name" value="Sushi, nidogen and EGF-like domains 1"/>
    <property type="match status" value="1"/>
</dbReference>
<dbReference type="Pfam" id="PF21700">
    <property type="entry name" value="EGF_DL_JAG"/>
    <property type="match status" value="1"/>
</dbReference>
<evidence type="ECO:0000256" key="3">
    <source>
        <dbReference type="ARBA" id="ARBA00022536"/>
    </source>
</evidence>
<dbReference type="GO" id="GO:0048513">
    <property type="term" value="P:animal organ development"/>
    <property type="evidence" value="ECO:0007669"/>
    <property type="project" value="UniProtKB-ARBA"/>
</dbReference>
<dbReference type="SMART" id="SM00181">
    <property type="entry name" value="EGF"/>
    <property type="match status" value="8"/>
</dbReference>
<dbReference type="FunFam" id="2.10.25.10:FF:000368">
    <property type="entry name" value="Delta-like 3 (Drosophila), isoform CRA_b"/>
    <property type="match status" value="1"/>
</dbReference>
<keyword evidence="6 17" id="KW-0677">Repeat</keyword>
<feature type="disulfide bond" evidence="16">
    <location>
        <begin position="156"/>
        <end position="165"/>
    </location>
</feature>
<evidence type="ECO:0000256" key="2">
    <source>
        <dbReference type="ARBA" id="ARBA00022473"/>
    </source>
</evidence>
<evidence type="ECO:0000256" key="10">
    <source>
        <dbReference type="ARBA" id="ARBA00022976"/>
    </source>
</evidence>
<keyword evidence="12 17" id="KW-0472">Membrane</keyword>
<dbReference type="EMBL" id="JADWDJ010000015">
    <property type="protein sequence ID" value="KAG5268939.1"/>
    <property type="molecule type" value="Genomic_DNA"/>
</dbReference>
<dbReference type="Pfam" id="PF00008">
    <property type="entry name" value="EGF"/>
    <property type="match status" value="6"/>
</dbReference>
<dbReference type="InterPro" id="IPR001881">
    <property type="entry name" value="EGF-like_Ca-bd_dom"/>
</dbReference>
<dbReference type="GO" id="GO:0007417">
    <property type="term" value="P:central nervous system development"/>
    <property type="evidence" value="ECO:0007669"/>
    <property type="project" value="UniProtKB-ARBA"/>
</dbReference>
<keyword evidence="9" id="KW-0832">Ubl conjugation</keyword>
<dbReference type="GO" id="GO:0032991">
    <property type="term" value="C:protein-containing complex"/>
    <property type="evidence" value="ECO:0007669"/>
    <property type="project" value="TreeGrafter"/>
</dbReference>
<proteinExistence type="predicted"/>
<evidence type="ECO:0000259" key="21">
    <source>
        <dbReference type="PROSITE" id="PS51051"/>
    </source>
</evidence>
<dbReference type="SMART" id="SM00179">
    <property type="entry name" value="EGF_CA"/>
    <property type="match status" value="6"/>
</dbReference>
<evidence type="ECO:0000256" key="19">
    <source>
        <dbReference type="SAM" id="SignalP"/>
    </source>
</evidence>
<keyword evidence="23" id="KW-1185">Reference proteome</keyword>
<dbReference type="InterPro" id="IPR009030">
    <property type="entry name" value="Growth_fac_rcpt_cys_sf"/>
</dbReference>
<feature type="disulfide bond" evidence="15">
    <location>
        <begin position="408"/>
        <end position="417"/>
    </location>
</feature>
<dbReference type="InterPro" id="IPR011651">
    <property type="entry name" value="Notch_ligand_N"/>
</dbReference>
<dbReference type="PROSITE" id="PS01187">
    <property type="entry name" value="EGF_CA"/>
    <property type="match status" value="2"/>
</dbReference>
<dbReference type="Pfam" id="PF07657">
    <property type="entry name" value="MNNL"/>
    <property type="match status" value="1"/>
</dbReference>
<feature type="disulfide bond" evidence="15">
    <location>
        <begin position="446"/>
        <end position="455"/>
    </location>
</feature>
<dbReference type="Proteomes" id="UP000823561">
    <property type="component" value="Chromosome 15"/>
</dbReference>
<dbReference type="InterPro" id="IPR000152">
    <property type="entry name" value="EGF-type_Asp/Asn_hydroxyl_site"/>
</dbReference>
<evidence type="ECO:0000313" key="22">
    <source>
        <dbReference type="EMBL" id="KAG5268939.1"/>
    </source>
</evidence>
<evidence type="ECO:0000256" key="16">
    <source>
        <dbReference type="PROSITE-ProRule" id="PRU00377"/>
    </source>
</evidence>
<dbReference type="GO" id="GO:0048646">
    <property type="term" value="P:anatomical structure formation involved in morphogenesis"/>
    <property type="evidence" value="ECO:0007669"/>
    <property type="project" value="UniProtKB-ARBA"/>
</dbReference>
<dbReference type="InterPro" id="IPR000742">
    <property type="entry name" value="EGF"/>
</dbReference>
<comment type="subcellular location">
    <subcellularLocation>
        <location evidence="1 17">Membrane</location>
        <topology evidence="1 17">Single-pass type I membrane protein</topology>
    </subcellularLocation>
</comment>
<keyword evidence="11 17" id="KW-1133">Transmembrane helix</keyword>
<dbReference type="GO" id="GO:0030182">
    <property type="term" value="P:neuron differentiation"/>
    <property type="evidence" value="ECO:0007669"/>
    <property type="project" value="UniProtKB-ARBA"/>
</dbReference>
<evidence type="ECO:0000259" key="20">
    <source>
        <dbReference type="PROSITE" id="PS50026"/>
    </source>
</evidence>
<dbReference type="AlphaFoldDB" id="A0AAV6G1D4"/>
<reference evidence="22" key="1">
    <citation type="submission" date="2020-10" db="EMBL/GenBank/DDBJ databases">
        <title>Chromosome-scale genome assembly of the Allis shad, Alosa alosa.</title>
        <authorList>
            <person name="Margot Z."/>
            <person name="Christophe K."/>
            <person name="Cabau C."/>
            <person name="Louis A."/>
            <person name="Berthelot C."/>
            <person name="Parey E."/>
            <person name="Roest Crollius H."/>
            <person name="Montfort J."/>
            <person name="Robinson-Rechavi M."/>
            <person name="Bucao C."/>
            <person name="Bouchez O."/>
            <person name="Gislard M."/>
            <person name="Lluch J."/>
            <person name="Milhes M."/>
            <person name="Lampietro C."/>
            <person name="Lopez Roques C."/>
            <person name="Donnadieu C."/>
            <person name="Braasch I."/>
            <person name="Desvignes T."/>
            <person name="Postlethwait J."/>
            <person name="Bobe J."/>
            <person name="Guiguen Y."/>
        </authorList>
    </citation>
    <scope>NUCLEOTIDE SEQUENCE</scope>
    <source>
        <strain evidence="22">M-15738</strain>
        <tissue evidence="22">Blood</tissue>
    </source>
</reference>
<feature type="domain" description="EGF-like" evidence="20">
    <location>
        <begin position="265"/>
        <end position="303"/>
    </location>
</feature>
<dbReference type="GO" id="GO:0007219">
    <property type="term" value="P:Notch signaling pathway"/>
    <property type="evidence" value="ECO:0007669"/>
    <property type="project" value="UniProtKB-KW"/>
</dbReference>
<feature type="disulfide bond" evidence="15">
    <location>
        <begin position="370"/>
        <end position="379"/>
    </location>
</feature>
<keyword evidence="10" id="KW-0914">Notch signaling pathway</keyword>
<keyword evidence="3 15" id="KW-0245">EGF-like domain</keyword>
<dbReference type="GO" id="GO:0007157">
    <property type="term" value="P:heterophilic cell-cell adhesion via plasma membrane cell adhesion molecules"/>
    <property type="evidence" value="ECO:0007669"/>
    <property type="project" value="TreeGrafter"/>
</dbReference>
<dbReference type="SMART" id="SM00051">
    <property type="entry name" value="DSL"/>
    <property type="match status" value="1"/>
</dbReference>
<dbReference type="FunFam" id="2.60.40.3510:FF:000004">
    <property type="entry name" value="Delta-like protein"/>
    <property type="match status" value="1"/>
</dbReference>
<keyword evidence="14" id="KW-0325">Glycoprotein</keyword>
<dbReference type="PRINTS" id="PR00010">
    <property type="entry name" value="EGFBLOOD"/>
</dbReference>
<dbReference type="PROSITE" id="PS00022">
    <property type="entry name" value="EGF_1"/>
    <property type="match status" value="8"/>
</dbReference>
<feature type="domain" description="EGF-like" evidence="20">
    <location>
        <begin position="420"/>
        <end position="456"/>
    </location>
</feature>
<dbReference type="FunFam" id="2.10.25.10:FF:000018">
    <property type="entry name" value="Delta-like 1"/>
    <property type="match status" value="1"/>
</dbReference>
<comment type="function">
    <text evidence="17">Putative Notch ligand involved in the mediation of Notch signaling.</text>
</comment>
<dbReference type="SUPFAM" id="SSF57184">
    <property type="entry name" value="Growth factor receptor domain"/>
    <property type="match status" value="1"/>
</dbReference>
<feature type="domain" description="DSL" evidence="21">
    <location>
        <begin position="154"/>
        <end position="198"/>
    </location>
</feature>
<dbReference type="GO" id="GO:0005509">
    <property type="term" value="F:calcium ion binding"/>
    <property type="evidence" value="ECO:0007669"/>
    <property type="project" value="InterPro"/>
</dbReference>
<evidence type="ECO:0000313" key="23">
    <source>
        <dbReference type="Proteomes" id="UP000823561"/>
    </source>
</evidence>
<evidence type="ECO:0000256" key="7">
    <source>
        <dbReference type="ARBA" id="ARBA00022782"/>
    </source>
</evidence>
<feature type="disulfide bond" evidence="16">
    <location>
        <begin position="189"/>
        <end position="198"/>
    </location>
</feature>
<evidence type="ECO:0000256" key="18">
    <source>
        <dbReference type="SAM" id="Phobius"/>
    </source>
</evidence>
<keyword evidence="13 15" id="KW-1015">Disulfide bond</keyword>
<evidence type="ECO:0000256" key="8">
    <source>
        <dbReference type="ARBA" id="ARBA00022837"/>
    </source>
</evidence>
<feature type="domain" description="EGF-like" evidence="20">
    <location>
        <begin position="458"/>
        <end position="494"/>
    </location>
</feature>
<comment type="caution">
    <text evidence="22">The sequence shown here is derived from an EMBL/GenBank/DDBJ whole genome shotgun (WGS) entry which is preliminary data.</text>
</comment>
<sequence length="668" mass="72999">MAYTFLLACFLSFLSTQLVESSGVFELKVHSFSTTDKVCKRSRECLVFFRVCLKHSQDVILPEPPCTYGTGVTDVFRADDDSISRSSPVKIPFHFKWPGTFSLIVEAWNAESSADHSLENQNNLISRLATRRRLTIGEESSQDVQSELRFSYHVVCDENYHGESCSEFCRPRDDSFGHYTCDATGNRVCFTGWKGEYCSEPICSSGCSETHGYCDQPGECKCRLGWEGPSCDDCILYPSCVHGTCSQPWQCNCKEGWGGLLCDQDLNFCTNHKPCMNGATCTNTGQGSYTCTCQKGFSGERCETEINECDRNPCKNGGSCNDMVNDYSCSCPQGFYGKNCEVSAMKCADGPCFNGGTCTEKSSGGYSCACPVGYTGSNCEKKMDRCSSEPCANGGQCLDLGHSVKCRCSPGFRGAHCEINIDECARNPCRHAGTCVDGINDYTCTCPLGYTGKDCHIRADVCSQNPCQNGGTCFTHFSGPVCQCRPNFMGSRCEFSKPTKEPPITAGGALPAALALSFTLGLITLTLVVCAAIMVLRQMRRNHKALASSVRNDLDAANNRTSLSPSSGSSGCWEKEAFLIPGSQIKVSNKNVALSTPALEVPQDRAHYKNKFADSNLTKDNELTKNNLDINKSETSIFVPSVSFPKEGIYHPIYIISQMEQHVLATEV</sequence>
<keyword evidence="5 17" id="KW-0732">Signal</keyword>
<feature type="transmembrane region" description="Helical" evidence="18">
    <location>
        <begin position="512"/>
        <end position="536"/>
    </location>
</feature>
<evidence type="ECO:0000256" key="12">
    <source>
        <dbReference type="ARBA" id="ARBA00023136"/>
    </source>
</evidence>
<dbReference type="GO" id="GO:0019904">
    <property type="term" value="F:protein domain specific binding"/>
    <property type="evidence" value="ECO:0007669"/>
    <property type="project" value="UniProtKB-ARBA"/>
</dbReference>
<feature type="domain" description="EGF-like" evidence="20">
    <location>
        <begin position="343"/>
        <end position="380"/>
    </location>
</feature>
<feature type="disulfide bond" evidence="15">
    <location>
        <begin position="331"/>
        <end position="340"/>
    </location>
</feature>
<evidence type="ECO:0000256" key="13">
    <source>
        <dbReference type="ARBA" id="ARBA00023157"/>
    </source>
</evidence>
<evidence type="ECO:0000256" key="1">
    <source>
        <dbReference type="ARBA" id="ARBA00004479"/>
    </source>
</evidence>
<evidence type="ECO:0000256" key="17">
    <source>
        <dbReference type="RuleBase" id="RU280815"/>
    </source>
</evidence>
<gene>
    <name evidence="22" type="ORF">AALO_G00196540</name>
</gene>
<dbReference type="CDD" id="cd00054">
    <property type="entry name" value="EGF_CA"/>
    <property type="match status" value="6"/>
</dbReference>
<evidence type="ECO:0000256" key="4">
    <source>
        <dbReference type="ARBA" id="ARBA00022692"/>
    </source>
</evidence>
<dbReference type="GO" id="GO:0009952">
    <property type="term" value="P:anterior/posterior pattern specification"/>
    <property type="evidence" value="ECO:0007669"/>
    <property type="project" value="UniProtKB-ARBA"/>
</dbReference>
<dbReference type="Gene3D" id="2.10.25.10">
    <property type="entry name" value="Laminin"/>
    <property type="match status" value="7"/>
</dbReference>
<keyword evidence="7" id="KW-0221">Differentiation</keyword>
<evidence type="ECO:0000256" key="11">
    <source>
        <dbReference type="ARBA" id="ARBA00022989"/>
    </source>
</evidence>
<feature type="disulfide bond" evidence="15">
    <location>
        <begin position="293"/>
        <end position="302"/>
    </location>
</feature>
<dbReference type="Pfam" id="PF01414">
    <property type="entry name" value="DSL"/>
    <property type="match status" value="1"/>
</dbReference>
<organism evidence="22 23">
    <name type="scientific">Alosa alosa</name>
    <name type="common">allis shad</name>
    <dbReference type="NCBI Taxonomy" id="278164"/>
    <lineage>
        <taxon>Eukaryota</taxon>
        <taxon>Metazoa</taxon>
        <taxon>Chordata</taxon>
        <taxon>Craniata</taxon>
        <taxon>Vertebrata</taxon>
        <taxon>Euteleostomi</taxon>
        <taxon>Actinopterygii</taxon>
        <taxon>Neopterygii</taxon>
        <taxon>Teleostei</taxon>
        <taxon>Clupei</taxon>
        <taxon>Clupeiformes</taxon>
        <taxon>Clupeoidei</taxon>
        <taxon>Clupeidae</taxon>
        <taxon>Alosa</taxon>
    </lineage>
</organism>
<feature type="domain" description="EGF-like" evidence="20">
    <location>
        <begin position="382"/>
        <end position="418"/>
    </location>
</feature>
<dbReference type="GO" id="GO:0035282">
    <property type="term" value="P:segmentation"/>
    <property type="evidence" value="ECO:0007669"/>
    <property type="project" value="UniProtKB-ARBA"/>
</dbReference>
<evidence type="ECO:0000256" key="5">
    <source>
        <dbReference type="ARBA" id="ARBA00022729"/>
    </source>
</evidence>
<feature type="signal peptide" evidence="19">
    <location>
        <begin position="1"/>
        <end position="21"/>
    </location>
</feature>
<dbReference type="PANTHER" id="PTHR24049:SF30">
    <property type="match status" value="1"/>
</dbReference>
<feature type="disulfide bond" evidence="16">
    <location>
        <begin position="169"/>
        <end position="181"/>
    </location>
</feature>
<protein>
    <recommendedName>
        <fullName evidence="17">Delta-like protein</fullName>
    </recommendedName>
</protein>
<dbReference type="GO" id="GO:0035239">
    <property type="term" value="P:tube morphogenesis"/>
    <property type="evidence" value="ECO:0007669"/>
    <property type="project" value="UniProtKB-ARBA"/>
</dbReference>
<dbReference type="GO" id="GO:0005886">
    <property type="term" value="C:plasma membrane"/>
    <property type="evidence" value="ECO:0007669"/>
    <property type="project" value="TreeGrafter"/>
</dbReference>
<dbReference type="GO" id="GO:0045197">
    <property type="term" value="P:establishment or maintenance of epithelial cell apical/basal polarity"/>
    <property type="evidence" value="ECO:0007669"/>
    <property type="project" value="TreeGrafter"/>
</dbReference>
<evidence type="ECO:0000256" key="15">
    <source>
        <dbReference type="PROSITE-ProRule" id="PRU00076"/>
    </source>
</evidence>
<feature type="disulfide bond" evidence="15">
    <location>
        <begin position="484"/>
        <end position="493"/>
    </location>
</feature>
<dbReference type="GO" id="GO:0048863">
    <property type="term" value="P:stem cell differentiation"/>
    <property type="evidence" value="ECO:0007669"/>
    <property type="project" value="UniProtKB-ARBA"/>
</dbReference>
<dbReference type="GO" id="GO:0030855">
    <property type="term" value="P:epithelial cell differentiation"/>
    <property type="evidence" value="ECO:0007669"/>
    <property type="project" value="UniProtKB-ARBA"/>
</dbReference>
<keyword evidence="8" id="KW-0106">Calcium</keyword>
<dbReference type="PROSITE" id="PS00010">
    <property type="entry name" value="ASX_HYDROXYL"/>
    <property type="match status" value="2"/>
</dbReference>
<dbReference type="InterPro" id="IPR018097">
    <property type="entry name" value="EGF_Ca-bd_CS"/>
</dbReference>
<evidence type="ECO:0000256" key="9">
    <source>
        <dbReference type="ARBA" id="ARBA00022843"/>
    </source>
</evidence>
<dbReference type="Gene3D" id="2.60.40.3510">
    <property type="match status" value="1"/>
</dbReference>
<dbReference type="PANTHER" id="PTHR24049">
    <property type="entry name" value="CRUMBS FAMILY MEMBER"/>
    <property type="match status" value="1"/>
</dbReference>
<dbReference type="GO" id="GO:0030097">
    <property type="term" value="P:hemopoiesis"/>
    <property type="evidence" value="ECO:0007669"/>
    <property type="project" value="UniProtKB-ARBA"/>
</dbReference>
<dbReference type="FunFam" id="2.10.25.140:FF:000001">
    <property type="entry name" value="Delta-like protein"/>
    <property type="match status" value="1"/>
</dbReference>
<dbReference type="PROSITE" id="PS51051">
    <property type="entry name" value="DSL"/>
    <property type="match status" value="1"/>
</dbReference>
<dbReference type="Gene3D" id="2.10.25.140">
    <property type="match status" value="1"/>
</dbReference>
<evidence type="ECO:0000256" key="14">
    <source>
        <dbReference type="ARBA" id="ARBA00023180"/>
    </source>
</evidence>
<name>A0AAV6G1D4_9TELE</name>
<dbReference type="InterPro" id="IPR001774">
    <property type="entry name" value="DSL"/>
</dbReference>
<keyword evidence="2 17" id="KW-0217">Developmental protein</keyword>
<dbReference type="FunFam" id="2.10.25.10:FF:000122">
    <property type="entry name" value="Protein crumbs homolog 2"/>
    <property type="match status" value="1"/>
</dbReference>
<keyword evidence="4 17" id="KW-0812">Transmembrane</keyword>
<feature type="chain" id="PRO_5043753287" description="Delta-like protein" evidence="19">
    <location>
        <begin position="22"/>
        <end position="668"/>
    </location>
</feature>
<dbReference type="FunFam" id="2.10.25.10:FF:000012">
    <property type="entry name" value="Delta-like protein"/>
    <property type="match status" value="2"/>
</dbReference>
<evidence type="ECO:0000256" key="6">
    <source>
        <dbReference type="ARBA" id="ARBA00022737"/>
    </source>
</evidence>
<comment type="caution">
    <text evidence="15">Lacks conserved residue(s) required for the propagation of feature annotation.</text>
</comment>
<dbReference type="SUPFAM" id="SSF57196">
    <property type="entry name" value="EGF/Laminin"/>
    <property type="match status" value="3"/>
</dbReference>
<feature type="domain" description="EGF-like" evidence="20">
    <location>
        <begin position="305"/>
        <end position="341"/>
    </location>
</feature>
<dbReference type="PROSITE" id="PS01186">
    <property type="entry name" value="EGF_2"/>
    <property type="match status" value="6"/>
</dbReference>